<proteinExistence type="predicted"/>
<protein>
    <submittedName>
        <fullName evidence="1">Uncharacterized protein</fullName>
    </submittedName>
</protein>
<evidence type="ECO:0000313" key="2">
    <source>
        <dbReference type="Proteomes" id="UP000738517"/>
    </source>
</evidence>
<name>A0ABW9YJF3_9GAMM</name>
<dbReference type="RefSeq" id="WP_160652977.1">
    <property type="nucleotide sequence ID" value="NZ_RSEJ01000015.1"/>
</dbReference>
<evidence type="ECO:0000313" key="1">
    <source>
        <dbReference type="EMBL" id="NBI53878.1"/>
    </source>
</evidence>
<organism evidence="1 2">
    <name type="scientific">Photobacterium alginatilyticum</name>
    <dbReference type="NCBI Taxonomy" id="1775171"/>
    <lineage>
        <taxon>Bacteria</taxon>
        <taxon>Pseudomonadati</taxon>
        <taxon>Pseudomonadota</taxon>
        <taxon>Gammaproteobacteria</taxon>
        <taxon>Vibrionales</taxon>
        <taxon>Vibrionaceae</taxon>
        <taxon>Photobacterium</taxon>
    </lineage>
</organism>
<accession>A0ABW9YJF3</accession>
<reference evidence="1 2" key="1">
    <citation type="journal article" date="2017" name="Int. J. Syst. Evol. Microbiol.">
        <title>Photobacterium alginatilyticum sp. nov., a marine bacterium isolated from bottom seawater.</title>
        <authorList>
            <person name="Wang X."/>
            <person name="Wang Y."/>
            <person name="Yang X."/>
            <person name="Sun H."/>
            <person name="Li B."/>
            <person name="Zhang X.H."/>
        </authorList>
    </citation>
    <scope>NUCLEOTIDE SEQUENCE [LARGE SCALE GENOMIC DNA]</scope>
    <source>
        <strain evidence="1 2">P03D4</strain>
    </source>
</reference>
<dbReference type="Proteomes" id="UP000738517">
    <property type="component" value="Unassembled WGS sequence"/>
</dbReference>
<sequence length="336" mass="37191">MSFNLTSKLGKSIQPPAVMPTAKSNMLMEKVGKSRLSNSNIKIDNRPILQLNALPMTLSPKTYENAHSSINPNGSFTSLYAFSQLANTIPTFSEYYSDSLNRISSVYGNLLHGSSVGNDEQYTESVISDSLRTYESSDFSNMDGIPDSWYPVYATPVDWYDTSDPERFSEITLDLIGEDADDGPYRVLQGGTNILSSLTQSGSGLSVPIDKDTSLKSIKFKYLEVRLNRPWLNFEVFKLDGWFIKGQNAGYFSSGNFDINSGVIPLITTSMLVAIDVELAAEWSVKDKQALDDARQKGERVSVGPFVTHLEPDSEPELHVIGWVSQLVPLSPQIED</sequence>
<gene>
    <name evidence="1" type="ORF">EIZ48_14980</name>
</gene>
<comment type="caution">
    <text evidence="1">The sequence shown here is derived from an EMBL/GenBank/DDBJ whole genome shotgun (WGS) entry which is preliminary data.</text>
</comment>
<keyword evidence="2" id="KW-1185">Reference proteome</keyword>
<dbReference type="EMBL" id="RSEJ01000015">
    <property type="protein sequence ID" value="NBI53878.1"/>
    <property type="molecule type" value="Genomic_DNA"/>
</dbReference>